<evidence type="ECO:0000313" key="2">
    <source>
        <dbReference type="Proteomes" id="UP000018680"/>
    </source>
</evidence>
<dbReference type="EMBL" id="CP006939">
    <property type="protein sequence ID" value="AHC14335.1"/>
    <property type="molecule type" value="Genomic_DNA"/>
</dbReference>
<proteinExistence type="predicted"/>
<dbReference type="OrthoDB" id="357887at2"/>
<dbReference type="HOGENOM" id="CLU_888235_0_0_12"/>
<name>V5WFB9_9SPIO</name>
<dbReference type="InterPro" id="IPR046745">
    <property type="entry name" value="DUF6675"/>
</dbReference>
<dbReference type="eggNOG" id="ENOG5034B4E">
    <property type="taxonomic scope" value="Bacteria"/>
</dbReference>
<dbReference type="KEGG" id="slr:L21SP2_0915"/>
<organism evidence="1 2">
    <name type="scientific">Salinispira pacifica</name>
    <dbReference type="NCBI Taxonomy" id="1307761"/>
    <lineage>
        <taxon>Bacteria</taxon>
        <taxon>Pseudomonadati</taxon>
        <taxon>Spirochaetota</taxon>
        <taxon>Spirochaetia</taxon>
        <taxon>Spirochaetales</taxon>
        <taxon>Spirochaetaceae</taxon>
        <taxon>Salinispira</taxon>
    </lineage>
</organism>
<sequence length="313" mass="35605">MDYFSSRRTGRESALLHRSPGKTPYLPIVSVILFLLPVTALSQQPLAEDASRLAPEGIPRGDFRVNAALPLEGNILEALPELSPVERSSFLESGELIYRHGKDFIPRVLPDRRAARQVRNQHLMENNNFAIEMLMALKLPENMARELSADELELEIFNLLHRISTLAGLDYFSASRGRMREFYLSSTIVESEDDMTALPDPVFSSLQEASRFTMRQEDASFGDNLYSVEITPGVISIRNINPMTYNFIRIAAPGALELQLRIIPMGDHLLFYAFSSLRAPKIFGIQNKLSNSFYNRMTALYTWFSRQLYLTEF</sequence>
<dbReference type="AlphaFoldDB" id="V5WFB9"/>
<accession>V5WFB9</accession>
<dbReference type="STRING" id="1307761.L21SP2_0915"/>
<dbReference type="RefSeq" id="WP_024267266.1">
    <property type="nucleotide sequence ID" value="NC_023035.1"/>
</dbReference>
<dbReference type="Pfam" id="PF20380">
    <property type="entry name" value="DUF6675"/>
    <property type="match status" value="1"/>
</dbReference>
<protein>
    <submittedName>
        <fullName evidence="1">Uncharacterized protein</fullName>
    </submittedName>
</protein>
<evidence type="ECO:0000313" key="1">
    <source>
        <dbReference type="EMBL" id="AHC14335.1"/>
    </source>
</evidence>
<keyword evidence="2" id="KW-1185">Reference proteome</keyword>
<reference evidence="1 2" key="1">
    <citation type="journal article" date="2015" name="Stand. Genomic Sci.">
        <title>Complete genome sequence and description of Salinispira pacifica gen. nov., sp. nov., a novel spirochaete isolated form a hypersaline microbial mat.</title>
        <authorList>
            <person name="Ben Hania W."/>
            <person name="Joseph M."/>
            <person name="Schumann P."/>
            <person name="Bunk B."/>
            <person name="Fiebig A."/>
            <person name="Sproer C."/>
            <person name="Klenk H.P."/>
            <person name="Fardeau M.L."/>
            <person name="Spring S."/>
        </authorList>
    </citation>
    <scope>NUCLEOTIDE SEQUENCE [LARGE SCALE GENOMIC DNA]</scope>
    <source>
        <strain evidence="1 2">L21-RPul-D2</strain>
    </source>
</reference>
<dbReference type="Proteomes" id="UP000018680">
    <property type="component" value="Chromosome"/>
</dbReference>
<gene>
    <name evidence="1" type="ORF">L21SP2_0915</name>
</gene>